<evidence type="ECO:0000256" key="5">
    <source>
        <dbReference type="ARBA" id="ARBA00022691"/>
    </source>
</evidence>
<keyword evidence="4" id="KW-0808">Transferase</keyword>
<evidence type="ECO:0000313" key="12">
    <source>
        <dbReference type="Proteomes" id="UP000003163"/>
    </source>
</evidence>
<gene>
    <name evidence="11" type="ORF">EDEG_02213</name>
</gene>
<dbReference type="InterPro" id="IPR007356">
    <property type="entry name" value="tRNA_m1G_MeTrfase_euk"/>
</dbReference>
<dbReference type="GO" id="GO:0002939">
    <property type="term" value="P:tRNA N1-guanine methylation"/>
    <property type="evidence" value="ECO:0007669"/>
    <property type="project" value="TreeGrafter"/>
</dbReference>
<evidence type="ECO:0000256" key="3">
    <source>
        <dbReference type="ARBA" id="ARBA00022603"/>
    </source>
</evidence>
<evidence type="ECO:0000313" key="11">
    <source>
        <dbReference type="EMBL" id="EJW03448.1"/>
    </source>
</evidence>
<evidence type="ECO:0000259" key="10">
    <source>
        <dbReference type="PROSITE" id="PS51675"/>
    </source>
</evidence>
<keyword evidence="12" id="KW-1185">Reference proteome</keyword>
<evidence type="ECO:0000256" key="9">
    <source>
        <dbReference type="SAM" id="MobiDB-lite"/>
    </source>
</evidence>
<reference evidence="12" key="2">
    <citation type="submission" date="2015-07" db="EMBL/GenBank/DDBJ databases">
        <title>Contrasting host-pathogen interactions and genome evolution in two generalist and specialist microsporidian pathogens of mosquitoes.</title>
        <authorList>
            <consortium name="The Broad Institute Genomics Platform"/>
            <consortium name="The Broad Institute Genome Sequencing Center for Infectious Disease"/>
            <person name="Cuomo C.A."/>
            <person name="Sanscrainte N.D."/>
            <person name="Goldberg J.M."/>
            <person name="Heiman D."/>
            <person name="Young S."/>
            <person name="Zeng Q."/>
            <person name="Becnel J.J."/>
            <person name="Birren B.W."/>
        </authorList>
    </citation>
    <scope>NUCLEOTIDE SEQUENCE [LARGE SCALE GENOMIC DNA]</scope>
    <source>
        <strain evidence="12">USNM 41457</strain>
    </source>
</reference>
<protein>
    <recommendedName>
        <fullName evidence="2">tRNA (guanine(9)-N1)-methyltransferase</fullName>
        <ecNumber evidence="1">2.1.1.221</ecNumber>
    </recommendedName>
    <alternativeName>
        <fullName evidence="7">tRNA methyltransferase 10</fullName>
    </alternativeName>
    <alternativeName>
        <fullName evidence="6">tRNA(m1G9)-methyltransferase</fullName>
    </alternativeName>
</protein>
<dbReference type="Proteomes" id="UP000003163">
    <property type="component" value="Unassembled WGS sequence"/>
</dbReference>
<feature type="compositionally biased region" description="Basic and acidic residues" evidence="9">
    <location>
        <begin position="12"/>
        <end position="31"/>
    </location>
</feature>
<dbReference type="PROSITE" id="PS51675">
    <property type="entry name" value="SAM_MT_TRM10"/>
    <property type="match status" value="1"/>
</dbReference>
<accession>J8ZUT9</accession>
<dbReference type="AlphaFoldDB" id="J8ZUT9"/>
<dbReference type="InterPro" id="IPR028564">
    <property type="entry name" value="MT_TRM10-typ"/>
</dbReference>
<dbReference type="PANTHER" id="PTHR13563">
    <property type="entry name" value="TRNA (GUANINE-9-) METHYLTRANSFERASE"/>
    <property type="match status" value="1"/>
</dbReference>
<feature type="region of interest" description="Disordered" evidence="9">
    <location>
        <begin position="1"/>
        <end position="31"/>
    </location>
</feature>
<dbReference type="InParanoid" id="J8ZUT9"/>
<reference evidence="11 12" key="1">
    <citation type="submission" date="2011-08" db="EMBL/GenBank/DDBJ databases">
        <authorList>
            <person name="Liu Z.J."/>
            <person name="Shi F.L."/>
            <person name="Lu J.Q."/>
            <person name="Li M."/>
            <person name="Wang Z.L."/>
        </authorList>
    </citation>
    <scope>NUCLEOTIDE SEQUENCE [LARGE SCALE GENOMIC DNA]</scope>
    <source>
        <strain evidence="11 12">USNM 41457</strain>
    </source>
</reference>
<dbReference type="VEuPathDB" id="MicrosporidiaDB:EDEG_02213"/>
<evidence type="ECO:0000256" key="1">
    <source>
        <dbReference type="ARBA" id="ARBA00012797"/>
    </source>
</evidence>
<keyword evidence="3" id="KW-0489">Methyltransferase</keyword>
<evidence type="ECO:0000256" key="2">
    <source>
        <dbReference type="ARBA" id="ARBA00020451"/>
    </source>
</evidence>
<evidence type="ECO:0000256" key="6">
    <source>
        <dbReference type="ARBA" id="ARBA00031792"/>
    </source>
</evidence>
<evidence type="ECO:0000256" key="4">
    <source>
        <dbReference type="ARBA" id="ARBA00022679"/>
    </source>
</evidence>
<dbReference type="FunCoup" id="J8ZUT9">
    <property type="interactions" value="181"/>
</dbReference>
<proteinExistence type="predicted"/>
<dbReference type="EC" id="2.1.1.221" evidence="1"/>
<dbReference type="EMBL" id="AFBI03000037">
    <property type="protein sequence ID" value="EJW03448.1"/>
    <property type="molecule type" value="Genomic_DNA"/>
</dbReference>
<sequence length="222" mass="25737">MSTTSQKKTKQQKKEEKHAKSKEKQAQKDDKRRCKKLKPCIVQNKKVYTVAIEIFGKNMMTEKEVRSLCSQICQCYSLNQRVFFPVNLVISNYKKIADNLDSGHKRWDIRCVDIPLLNDPDISFVYLSADADDVLIDPDPTVFYVIGGLVDRNRLAGVVQNYCLNRDVRSVRLPLKEHCVLSSSCVLTCDQVFGILVTYFWCKDWKQALKENIPQRKVVKWL</sequence>
<dbReference type="OMA" id="CEQIRYV"/>
<name>J8ZUT9_EDHAE</name>
<evidence type="ECO:0000256" key="7">
    <source>
        <dbReference type="ARBA" id="ARBA00032166"/>
    </source>
</evidence>
<dbReference type="HOGENOM" id="CLU_034384_7_1_1"/>
<feature type="domain" description="SAM-dependent MTase TRM10-type" evidence="10">
    <location>
        <begin position="33"/>
        <end position="220"/>
    </location>
</feature>
<dbReference type="GO" id="GO:0052905">
    <property type="term" value="F:tRNA (guanosine(9)-N1)-methyltransferase activity"/>
    <property type="evidence" value="ECO:0007669"/>
    <property type="project" value="UniProtKB-EC"/>
</dbReference>
<dbReference type="STRING" id="1003232.J8ZUT9"/>
<dbReference type="CDD" id="cd18089">
    <property type="entry name" value="SPOUT_Trm10-like"/>
    <property type="match status" value="1"/>
</dbReference>
<dbReference type="GO" id="GO:0005634">
    <property type="term" value="C:nucleus"/>
    <property type="evidence" value="ECO:0007669"/>
    <property type="project" value="TreeGrafter"/>
</dbReference>
<keyword evidence="5" id="KW-0949">S-adenosyl-L-methionine</keyword>
<dbReference type="InterPro" id="IPR038459">
    <property type="entry name" value="MT_TRM10-typ_sf"/>
</dbReference>
<dbReference type="PANTHER" id="PTHR13563:SF13">
    <property type="entry name" value="TRNA METHYLTRANSFERASE 10 HOMOLOG A"/>
    <property type="match status" value="1"/>
</dbReference>
<comment type="caution">
    <text evidence="11">The sequence shown here is derived from an EMBL/GenBank/DDBJ whole genome shotgun (WGS) entry which is preliminary data.</text>
</comment>
<dbReference type="GO" id="GO:0000049">
    <property type="term" value="F:tRNA binding"/>
    <property type="evidence" value="ECO:0007669"/>
    <property type="project" value="TreeGrafter"/>
</dbReference>
<evidence type="ECO:0000256" key="8">
    <source>
        <dbReference type="ARBA" id="ARBA00048434"/>
    </source>
</evidence>
<dbReference type="OrthoDB" id="278300at2759"/>
<comment type="catalytic activity">
    <reaction evidence="8">
        <text>guanosine(9) in tRNA + S-adenosyl-L-methionine = N(1)-methylguanosine(9) in tRNA + S-adenosyl-L-homocysteine + H(+)</text>
        <dbReference type="Rhea" id="RHEA:43156"/>
        <dbReference type="Rhea" id="RHEA-COMP:10367"/>
        <dbReference type="Rhea" id="RHEA-COMP:10368"/>
        <dbReference type="ChEBI" id="CHEBI:15378"/>
        <dbReference type="ChEBI" id="CHEBI:57856"/>
        <dbReference type="ChEBI" id="CHEBI:59789"/>
        <dbReference type="ChEBI" id="CHEBI:73542"/>
        <dbReference type="ChEBI" id="CHEBI:74269"/>
        <dbReference type="EC" id="2.1.1.221"/>
    </reaction>
</comment>
<dbReference type="Gene3D" id="3.40.1280.30">
    <property type="match status" value="1"/>
</dbReference>
<organism evidence="11 12">
    <name type="scientific">Edhazardia aedis (strain USNM 41457)</name>
    <name type="common">Microsporidian parasite</name>
    <dbReference type="NCBI Taxonomy" id="1003232"/>
    <lineage>
        <taxon>Eukaryota</taxon>
        <taxon>Fungi</taxon>
        <taxon>Fungi incertae sedis</taxon>
        <taxon>Microsporidia</taxon>
        <taxon>Edhazardia</taxon>
    </lineage>
</organism>